<name>A0A4Y2BF78_ARAVE</name>
<comment type="caution">
    <text evidence="1">The sequence shown here is derived from an EMBL/GenBank/DDBJ whole genome shotgun (WGS) entry which is preliminary data.</text>
</comment>
<sequence>MSRQAARTTGGSHRYVPSGGPHHRWLAPICPIRRCLPSVTRTDMSHRRCSSPVVITDISHRRCSSSVAHTNISRQAARTTGGSHRYVPSGGPHHRWLAPICPIRRCSPSVTRTDMSHRRCSSPVAGTIVPSGGSHRSVAPCPSGAGALANGELMICPVGGARHRWLALICPVRRFSPHRCSHCPIRQLLTIDDNMICPIGGAITGGWHRYVP</sequence>
<keyword evidence="2" id="KW-1185">Reference proteome</keyword>
<proteinExistence type="predicted"/>
<evidence type="ECO:0000313" key="2">
    <source>
        <dbReference type="Proteomes" id="UP000499080"/>
    </source>
</evidence>
<evidence type="ECO:0000313" key="1">
    <source>
        <dbReference type="EMBL" id="GBL90921.1"/>
    </source>
</evidence>
<organism evidence="1 2">
    <name type="scientific">Araneus ventricosus</name>
    <name type="common">Orbweaver spider</name>
    <name type="synonym">Epeira ventricosa</name>
    <dbReference type="NCBI Taxonomy" id="182803"/>
    <lineage>
        <taxon>Eukaryota</taxon>
        <taxon>Metazoa</taxon>
        <taxon>Ecdysozoa</taxon>
        <taxon>Arthropoda</taxon>
        <taxon>Chelicerata</taxon>
        <taxon>Arachnida</taxon>
        <taxon>Araneae</taxon>
        <taxon>Araneomorphae</taxon>
        <taxon>Entelegynae</taxon>
        <taxon>Araneoidea</taxon>
        <taxon>Araneidae</taxon>
        <taxon>Araneus</taxon>
    </lineage>
</organism>
<accession>A0A4Y2BF78</accession>
<dbReference type="EMBL" id="BGPR01083326">
    <property type="protein sequence ID" value="GBL90921.1"/>
    <property type="molecule type" value="Genomic_DNA"/>
</dbReference>
<protein>
    <submittedName>
        <fullName evidence="1">Uncharacterized protein</fullName>
    </submittedName>
</protein>
<dbReference type="AlphaFoldDB" id="A0A4Y2BF78"/>
<dbReference type="Proteomes" id="UP000499080">
    <property type="component" value="Unassembled WGS sequence"/>
</dbReference>
<gene>
    <name evidence="1" type="ORF">AVEN_135076_1</name>
</gene>
<reference evidence="1 2" key="1">
    <citation type="journal article" date="2019" name="Sci. Rep.">
        <title>Orb-weaving spider Araneus ventricosus genome elucidates the spidroin gene catalogue.</title>
        <authorList>
            <person name="Kono N."/>
            <person name="Nakamura H."/>
            <person name="Ohtoshi R."/>
            <person name="Moran D.A.P."/>
            <person name="Shinohara A."/>
            <person name="Yoshida Y."/>
            <person name="Fujiwara M."/>
            <person name="Mori M."/>
            <person name="Tomita M."/>
            <person name="Arakawa K."/>
        </authorList>
    </citation>
    <scope>NUCLEOTIDE SEQUENCE [LARGE SCALE GENOMIC DNA]</scope>
</reference>